<dbReference type="SUPFAM" id="SSF51182">
    <property type="entry name" value="RmlC-like cupins"/>
    <property type="match status" value="1"/>
</dbReference>
<dbReference type="Proteomes" id="UP001521785">
    <property type="component" value="Unassembled WGS sequence"/>
</dbReference>
<name>A0ABR3RBG4_9PLEO</name>
<dbReference type="PANTHER" id="PTHR35848">
    <property type="entry name" value="OXALATE-BINDING PROTEIN"/>
    <property type="match status" value="1"/>
</dbReference>
<dbReference type="PANTHER" id="PTHR35848:SF6">
    <property type="entry name" value="CUPIN TYPE-2 DOMAIN-CONTAINING PROTEIN"/>
    <property type="match status" value="1"/>
</dbReference>
<evidence type="ECO:0000313" key="4">
    <source>
        <dbReference type="Proteomes" id="UP001521785"/>
    </source>
</evidence>
<dbReference type="Pfam" id="PF07883">
    <property type="entry name" value="Cupin_2"/>
    <property type="match status" value="1"/>
</dbReference>
<gene>
    <name evidence="3" type="ORF">SLS60_006690</name>
</gene>
<dbReference type="InterPro" id="IPR014710">
    <property type="entry name" value="RmlC-like_jellyroll"/>
</dbReference>
<keyword evidence="1" id="KW-0479">Metal-binding</keyword>
<feature type="domain" description="Cupin type-2" evidence="2">
    <location>
        <begin position="57"/>
        <end position="120"/>
    </location>
</feature>
<sequence length="141" mass="15579">MVARPIVLSARDIQTMPEEGFLEGTTGGNVTWKTLLSSSRTSSDTLTSGLARCAANGGHLKCHRHSHPEIYHVVQGHGIVTIEGRQQEVGKGDVVFIPGDSEHGIRNEHPEEDLVWLYVFAADKFEDVVYRFSEHGTKARL</sequence>
<dbReference type="EMBL" id="JAKJXO020000008">
    <property type="protein sequence ID" value="KAL1601775.1"/>
    <property type="molecule type" value="Genomic_DNA"/>
</dbReference>
<dbReference type="Gene3D" id="2.60.120.10">
    <property type="entry name" value="Jelly Rolls"/>
    <property type="match status" value="1"/>
</dbReference>
<evidence type="ECO:0000259" key="2">
    <source>
        <dbReference type="Pfam" id="PF07883"/>
    </source>
</evidence>
<evidence type="ECO:0000256" key="1">
    <source>
        <dbReference type="ARBA" id="ARBA00022723"/>
    </source>
</evidence>
<evidence type="ECO:0000313" key="3">
    <source>
        <dbReference type="EMBL" id="KAL1601775.1"/>
    </source>
</evidence>
<proteinExistence type="predicted"/>
<protein>
    <recommendedName>
        <fullName evidence="2">Cupin type-2 domain-containing protein</fullName>
    </recommendedName>
</protein>
<dbReference type="InterPro" id="IPR011051">
    <property type="entry name" value="RmlC_Cupin_sf"/>
</dbReference>
<accession>A0ABR3RBG4</accession>
<comment type="caution">
    <text evidence="3">The sequence shown here is derived from an EMBL/GenBank/DDBJ whole genome shotgun (WGS) entry which is preliminary data.</text>
</comment>
<reference evidence="3 4" key="1">
    <citation type="submission" date="2024-02" db="EMBL/GenBank/DDBJ databases">
        <title>De novo assembly and annotation of 12 fungi associated with fruit tree decline syndrome in Ontario, Canada.</title>
        <authorList>
            <person name="Sulman M."/>
            <person name="Ellouze W."/>
            <person name="Ilyukhin E."/>
        </authorList>
    </citation>
    <scope>NUCLEOTIDE SEQUENCE [LARGE SCALE GENOMIC DNA]</scope>
    <source>
        <strain evidence="3 4">M42-189</strain>
    </source>
</reference>
<dbReference type="InterPro" id="IPR051610">
    <property type="entry name" value="GPI/OXD"/>
</dbReference>
<dbReference type="InterPro" id="IPR013096">
    <property type="entry name" value="Cupin_2"/>
</dbReference>
<organism evidence="3 4">
    <name type="scientific">Paraconiothyrium brasiliense</name>
    <dbReference type="NCBI Taxonomy" id="300254"/>
    <lineage>
        <taxon>Eukaryota</taxon>
        <taxon>Fungi</taxon>
        <taxon>Dikarya</taxon>
        <taxon>Ascomycota</taxon>
        <taxon>Pezizomycotina</taxon>
        <taxon>Dothideomycetes</taxon>
        <taxon>Pleosporomycetidae</taxon>
        <taxon>Pleosporales</taxon>
        <taxon>Massarineae</taxon>
        <taxon>Didymosphaeriaceae</taxon>
        <taxon>Paraconiothyrium</taxon>
    </lineage>
</organism>
<keyword evidence="4" id="KW-1185">Reference proteome</keyword>